<gene>
    <name evidence="1" type="ORF">DHETER_LOCUS10505</name>
</gene>
<feature type="non-terminal residue" evidence="1">
    <location>
        <position position="1"/>
    </location>
</feature>
<feature type="non-terminal residue" evidence="1">
    <location>
        <position position="98"/>
    </location>
</feature>
<evidence type="ECO:0000313" key="1">
    <source>
        <dbReference type="EMBL" id="CAG8678169.1"/>
    </source>
</evidence>
<keyword evidence="2" id="KW-1185">Reference proteome</keyword>
<dbReference type="Proteomes" id="UP000789702">
    <property type="component" value="Unassembled WGS sequence"/>
</dbReference>
<name>A0ACA9NXU4_9GLOM</name>
<evidence type="ECO:0000313" key="2">
    <source>
        <dbReference type="Proteomes" id="UP000789702"/>
    </source>
</evidence>
<accession>A0ACA9NXU4</accession>
<protein>
    <submittedName>
        <fullName evidence="1">7085_t:CDS:1</fullName>
    </submittedName>
</protein>
<reference evidence="1" key="1">
    <citation type="submission" date="2021-06" db="EMBL/GenBank/DDBJ databases">
        <authorList>
            <person name="Kallberg Y."/>
            <person name="Tangrot J."/>
            <person name="Rosling A."/>
        </authorList>
    </citation>
    <scope>NUCLEOTIDE SEQUENCE</scope>
    <source>
        <strain evidence="1">IL203A</strain>
    </source>
</reference>
<organism evidence="1 2">
    <name type="scientific">Dentiscutata heterogama</name>
    <dbReference type="NCBI Taxonomy" id="1316150"/>
    <lineage>
        <taxon>Eukaryota</taxon>
        <taxon>Fungi</taxon>
        <taxon>Fungi incertae sedis</taxon>
        <taxon>Mucoromycota</taxon>
        <taxon>Glomeromycotina</taxon>
        <taxon>Glomeromycetes</taxon>
        <taxon>Diversisporales</taxon>
        <taxon>Gigasporaceae</taxon>
        <taxon>Dentiscutata</taxon>
    </lineage>
</organism>
<dbReference type="EMBL" id="CAJVPU010020767">
    <property type="protein sequence ID" value="CAG8678169.1"/>
    <property type="molecule type" value="Genomic_DNA"/>
</dbReference>
<sequence>MAEESCAIMEKPEVITKTAEELSIHHKKEFKDLEVQITKLKKTVAKGDKKRQKEVQAEANRLKTELLQRQQKEIQELRAKENVETTSNIVEPTLKEDV</sequence>
<proteinExistence type="predicted"/>
<comment type="caution">
    <text evidence="1">The sequence shown here is derived from an EMBL/GenBank/DDBJ whole genome shotgun (WGS) entry which is preliminary data.</text>
</comment>